<comment type="caution">
    <text evidence="2">The sequence shown here is derived from an EMBL/GenBank/DDBJ whole genome shotgun (WGS) entry which is preliminary data.</text>
</comment>
<proteinExistence type="predicted"/>
<dbReference type="Proteomes" id="UP000437709">
    <property type="component" value="Unassembled WGS sequence"/>
</dbReference>
<dbReference type="InterPro" id="IPR011712">
    <property type="entry name" value="Sig_transdc_His_kin_sub3_dim/P"/>
</dbReference>
<dbReference type="AlphaFoldDB" id="A0A6N7EN81"/>
<accession>A0A6N7EN81</accession>
<dbReference type="GO" id="GO:0000155">
    <property type="term" value="F:phosphorelay sensor kinase activity"/>
    <property type="evidence" value="ECO:0007669"/>
    <property type="project" value="InterPro"/>
</dbReference>
<dbReference type="Gene3D" id="6.10.250.2870">
    <property type="match status" value="1"/>
</dbReference>
<dbReference type="GO" id="GO:0046983">
    <property type="term" value="F:protein dimerization activity"/>
    <property type="evidence" value="ECO:0007669"/>
    <property type="project" value="InterPro"/>
</dbReference>
<dbReference type="Pfam" id="PF07730">
    <property type="entry name" value="HisKA_3"/>
    <property type="match status" value="1"/>
</dbReference>
<evidence type="ECO:0000313" key="3">
    <source>
        <dbReference type="Proteomes" id="UP000437709"/>
    </source>
</evidence>
<dbReference type="RefSeq" id="WP_152194786.1">
    <property type="nucleotide sequence ID" value="NZ_VUKD01000002.1"/>
</dbReference>
<feature type="domain" description="Signal transduction histidine kinase subgroup 3 dimerisation and phosphoacceptor" evidence="1">
    <location>
        <begin position="22"/>
        <end position="78"/>
    </location>
</feature>
<sequence>MEAVSPDCDRVPAGDRYVVVAEMHDLVTHDLAQLTVQMAAARRLLGHDPAQAGRLLADAEATARSAVAEMRRTAEILPSPDPGTHRPLPGLADLDTLVAEAAAAGVELEIRRTGVLPPLRAVTQLATYRIVEAAARCTPRGWRVRAVVGGGDRSVRIEVRHRAGDGGTAGRPELDELRRRADLYGGRLRYFPDDDGRLAVEFPLERTHPA</sequence>
<evidence type="ECO:0000313" key="2">
    <source>
        <dbReference type="EMBL" id="MPV36664.1"/>
    </source>
</evidence>
<reference evidence="2 3" key="1">
    <citation type="submission" date="2019-10" db="EMBL/GenBank/DDBJ databases">
        <title>Georgenia wutianyii sp. nov. and Georgenia yuyongxinii sp. nov. isolated from plateau pika (Ochotona curzoniae) in the Qinghai-Tibet plateau of China.</title>
        <authorList>
            <person name="Tian Z."/>
        </authorList>
    </citation>
    <scope>NUCLEOTIDE SEQUENCE [LARGE SCALE GENOMIC DNA]</scope>
    <source>
        <strain evidence="2 3">JCM 19765</strain>
    </source>
</reference>
<evidence type="ECO:0000259" key="1">
    <source>
        <dbReference type="Pfam" id="PF07730"/>
    </source>
</evidence>
<keyword evidence="3" id="KW-1185">Reference proteome</keyword>
<protein>
    <recommendedName>
        <fullName evidence="1">Signal transduction histidine kinase subgroup 3 dimerisation and phosphoacceptor domain-containing protein</fullName>
    </recommendedName>
</protein>
<dbReference type="GO" id="GO:0016020">
    <property type="term" value="C:membrane"/>
    <property type="evidence" value="ECO:0007669"/>
    <property type="project" value="InterPro"/>
</dbReference>
<name>A0A6N7EN81_9MICO</name>
<dbReference type="EMBL" id="WHPC01000016">
    <property type="protein sequence ID" value="MPV36664.1"/>
    <property type="molecule type" value="Genomic_DNA"/>
</dbReference>
<gene>
    <name evidence="2" type="ORF">GB881_06265</name>
</gene>
<organism evidence="2 3">
    <name type="scientific">Georgenia subflava</name>
    <dbReference type="NCBI Taxonomy" id="1622177"/>
    <lineage>
        <taxon>Bacteria</taxon>
        <taxon>Bacillati</taxon>
        <taxon>Actinomycetota</taxon>
        <taxon>Actinomycetes</taxon>
        <taxon>Micrococcales</taxon>
        <taxon>Bogoriellaceae</taxon>
        <taxon>Georgenia</taxon>
    </lineage>
</organism>